<dbReference type="EMBL" id="JADBGG010000016">
    <property type="protein sequence ID" value="MBE1425615.1"/>
    <property type="molecule type" value="Genomic_DNA"/>
</dbReference>
<reference evidence="1 2" key="1">
    <citation type="submission" date="2020-10" db="EMBL/GenBank/DDBJ databases">
        <title>Genomic Encyclopedia of Type Strains, Phase IV (KMG-IV): sequencing the most valuable type-strain genomes for metagenomic binning, comparative biology and taxonomic classification.</title>
        <authorList>
            <person name="Goeker M."/>
        </authorList>
    </citation>
    <scope>NUCLEOTIDE SEQUENCE [LARGE SCALE GENOMIC DNA]</scope>
    <source>
        <strain evidence="1 2">DSM 4194</strain>
    </source>
</reference>
<evidence type="ECO:0000313" key="1">
    <source>
        <dbReference type="EMBL" id="MBE1425615.1"/>
    </source>
</evidence>
<dbReference type="RefSeq" id="WP_192623792.1">
    <property type="nucleotide sequence ID" value="NZ_JADBGG010000016.1"/>
</dbReference>
<keyword evidence="2" id="KW-1185">Reference proteome</keyword>
<dbReference type="Proteomes" id="UP000639010">
    <property type="component" value="Unassembled WGS sequence"/>
</dbReference>
<gene>
    <name evidence="1" type="ORF">H4684_002272</name>
</gene>
<comment type="caution">
    <text evidence="1">The sequence shown here is derived from an EMBL/GenBank/DDBJ whole genome shotgun (WGS) entry which is preliminary data.</text>
</comment>
<proteinExistence type="predicted"/>
<sequence length="93" mass="10466">MGMETNQGEDESMCEAEVLSWLLSEVEQKSKEHLGNVKSVVRTLQHRCNFEDHYEQDRAVDAVLELEGFGGDLMGLVREANQRLKESKGQVAA</sequence>
<evidence type="ECO:0000313" key="2">
    <source>
        <dbReference type="Proteomes" id="UP000639010"/>
    </source>
</evidence>
<organism evidence="1 2">
    <name type="scientific">Desulfomicrobium macestii</name>
    <dbReference type="NCBI Taxonomy" id="90731"/>
    <lineage>
        <taxon>Bacteria</taxon>
        <taxon>Pseudomonadati</taxon>
        <taxon>Thermodesulfobacteriota</taxon>
        <taxon>Desulfovibrionia</taxon>
        <taxon>Desulfovibrionales</taxon>
        <taxon>Desulfomicrobiaceae</taxon>
        <taxon>Desulfomicrobium</taxon>
    </lineage>
</organism>
<protein>
    <submittedName>
        <fullName evidence="1">Uncharacterized protein</fullName>
    </submittedName>
</protein>
<accession>A0ABR9H4J7</accession>
<name>A0ABR9H4J7_9BACT</name>